<feature type="region of interest" description="Disordered" evidence="1">
    <location>
        <begin position="25"/>
        <end position="45"/>
    </location>
</feature>
<dbReference type="Proteomes" id="UP000054516">
    <property type="component" value="Unassembled WGS sequence"/>
</dbReference>
<sequence>MFLFVQVPTNELEARDVARGWVPSNPSIIDGSPSKRQQSIPDPGIRTPYGAAWTTALCVSVS</sequence>
<keyword evidence="3" id="KW-1185">Reference proteome</keyword>
<gene>
    <name evidence="2" type="ORF">SAMD00023353_5400280</name>
</gene>
<evidence type="ECO:0000313" key="3">
    <source>
        <dbReference type="Proteomes" id="UP000054516"/>
    </source>
</evidence>
<reference evidence="2" key="1">
    <citation type="submission" date="2016-03" db="EMBL/GenBank/DDBJ databases">
        <title>Draft genome sequence of Rosellinia necatrix.</title>
        <authorList>
            <person name="Kanematsu S."/>
        </authorList>
    </citation>
    <scope>NUCLEOTIDE SEQUENCE [LARGE SCALE GENOMIC DNA]</scope>
    <source>
        <strain evidence="2">W97</strain>
    </source>
</reference>
<protein>
    <submittedName>
        <fullName evidence="2">Uncharacterized protein</fullName>
    </submittedName>
</protein>
<evidence type="ECO:0000313" key="2">
    <source>
        <dbReference type="EMBL" id="GAW26891.1"/>
    </source>
</evidence>
<accession>A0A1S8A9Y9</accession>
<dbReference type="AlphaFoldDB" id="A0A1S8A9Y9"/>
<proteinExistence type="predicted"/>
<name>A0A1S8A9Y9_ROSNE</name>
<evidence type="ECO:0000256" key="1">
    <source>
        <dbReference type="SAM" id="MobiDB-lite"/>
    </source>
</evidence>
<organism evidence="2">
    <name type="scientific">Rosellinia necatrix</name>
    <name type="common">White root-rot fungus</name>
    <dbReference type="NCBI Taxonomy" id="77044"/>
    <lineage>
        <taxon>Eukaryota</taxon>
        <taxon>Fungi</taxon>
        <taxon>Dikarya</taxon>
        <taxon>Ascomycota</taxon>
        <taxon>Pezizomycotina</taxon>
        <taxon>Sordariomycetes</taxon>
        <taxon>Xylariomycetidae</taxon>
        <taxon>Xylariales</taxon>
        <taxon>Xylariaceae</taxon>
        <taxon>Rosellinia</taxon>
    </lineage>
</organism>
<dbReference type="EMBL" id="DF977499">
    <property type="protein sequence ID" value="GAW26891.1"/>
    <property type="molecule type" value="Genomic_DNA"/>
</dbReference>